<gene>
    <name evidence="3" type="ORF">EV141_0422</name>
</gene>
<keyword evidence="4" id="KW-1185">Reference proteome</keyword>
<dbReference type="AlphaFoldDB" id="A0A4Q7LWL0"/>
<dbReference type="PRINTS" id="PR00081">
    <property type="entry name" value="GDHRDH"/>
</dbReference>
<dbReference type="RefSeq" id="WP_130484313.1">
    <property type="nucleotide sequence ID" value="NZ_SGWW01000001.1"/>
</dbReference>
<evidence type="ECO:0000256" key="1">
    <source>
        <dbReference type="ARBA" id="ARBA00006484"/>
    </source>
</evidence>
<dbReference type="Pfam" id="PF00106">
    <property type="entry name" value="adh_short"/>
    <property type="match status" value="1"/>
</dbReference>
<sequence length="270" mass="27888">MTADAAAAAPRHALVSGASSGIGAAIVRRLTADGWRVTGVARRADRLAALAAETGCAVRVVDVTSDAEVAALAEAMRASAAAGEPPIDALVLNAGLAIGVDPVESAKPADWARMFDVNVLGAQRLIAAFLPELRSAARARGIVDILAITSTAGQRAYEGGAGYSASKAGLKIALDALRLELAGEPIRVVQVAPGMVRTDEFTLNRLGGDAERAAALYDNVDRPLTADDVARVVGDTLALPEHINLDEVTMRPVAQAAQHKLVRGPLTPRQ</sequence>
<dbReference type="SUPFAM" id="SSF51735">
    <property type="entry name" value="NAD(P)-binding Rossmann-fold domains"/>
    <property type="match status" value="1"/>
</dbReference>
<evidence type="ECO:0000256" key="2">
    <source>
        <dbReference type="ARBA" id="ARBA00023002"/>
    </source>
</evidence>
<accession>A0A4Q7LWL0</accession>
<dbReference type="FunFam" id="3.40.50.720:FF:000047">
    <property type="entry name" value="NADP-dependent L-serine/L-allo-threonine dehydrogenase"/>
    <property type="match status" value="1"/>
</dbReference>
<dbReference type="Proteomes" id="UP000293519">
    <property type="component" value="Unassembled WGS sequence"/>
</dbReference>
<dbReference type="OrthoDB" id="9775296at2"/>
<name>A0A4Q7LWL0_9MICO</name>
<comment type="caution">
    <text evidence="3">The sequence shown here is derived from an EMBL/GenBank/DDBJ whole genome shotgun (WGS) entry which is preliminary data.</text>
</comment>
<evidence type="ECO:0000313" key="3">
    <source>
        <dbReference type="EMBL" id="RZS59204.1"/>
    </source>
</evidence>
<comment type="similarity">
    <text evidence="1">Belongs to the short-chain dehydrogenases/reductases (SDR) family.</text>
</comment>
<dbReference type="EMBL" id="SGWW01000001">
    <property type="protein sequence ID" value="RZS59204.1"/>
    <property type="molecule type" value="Genomic_DNA"/>
</dbReference>
<organism evidence="3 4">
    <name type="scientific">Microcella putealis</name>
    <dbReference type="NCBI Taxonomy" id="337005"/>
    <lineage>
        <taxon>Bacteria</taxon>
        <taxon>Bacillati</taxon>
        <taxon>Actinomycetota</taxon>
        <taxon>Actinomycetes</taxon>
        <taxon>Micrococcales</taxon>
        <taxon>Microbacteriaceae</taxon>
        <taxon>Microcella</taxon>
    </lineage>
</organism>
<evidence type="ECO:0000313" key="4">
    <source>
        <dbReference type="Proteomes" id="UP000293519"/>
    </source>
</evidence>
<keyword evidence="2" id="KW-0560">Oxidoreductase</keyword>
<dbReference type="InterPro" id="IPR036291">
    <property type="entry name" value="NAD(P)-bd_dom_sf"/>
</dbReference>
<reference evidence="3 4" key="1">
    <citation type="journal article" date="2015" name="Stand. Genomic Sci.">
        <title>Genomic Encyclopedia of Bacterial and Archaeal Type Strains, Phase III: the genomes of soil and plant-associated and newly described type strains.</title>
        <authorList>
            <person name="Whitman W.B."/>
            <person name="Woyke T."/>
            <person name="Klenk H.P."/>
            <person name="Zhou Y."/>
            <person name="Lilburn T.G."/>
            <person name="Beck B.J."/>
            <person name="De Vos P."/>
            <person name="Vandamme P."/>
            <person name="Eisen J.A."/>
            <person name="Garrity G."/>
            <person name="Hugenholtz P."/>
            <person name="Kyrpides N.C."/>
        </authorList>
    </citation>
    <scope>NUCLEOTIDE SEQUENCE [LARGE SCALE GENOMIC DNA]</scope>
    <source>
        <strain evidence="3 4">CV2</strain>
    </source>
</reference>
<dbReference type="InterPro" id="IPR002347">
    <property type="entry name" value="SDR_fam"/>
</dbReference>
<dbReference type="GO" id="GO:0016616">
    <property type="term" value="F:oxidoreductase activity, acting on the CH-OH group of donors, NAD or NADP as acceptor"/>
    <property type="evidence" value="ECO:0007669"/>
    <property type="project" value="UniProtKB-ARBA"/>
</dbReference>
<dbReference type="PANTHER" id="PTHR42901:SF1">
    <property type="entry name" value="ALCOHOL DEHYDROGENASE"/>
    <property type="match status" value="1"/>
</dbReference>
<dbReference type="PANTHER" id="PTHR42901">
    <property type="entry name" value="ALCOHOL DEHYDROGENASE"/>
    <property type="match status" value="1"/>
</dbReference>
<proteinExistence type="inferred from homology"/>
<dbReference type="Gene3D" id="3.40.50.720">
    <property type="entry name" value="NAD(P)-binding Rossmann-like Domain"/>
    <property type="match status" value="1"/>
</dbReference>
<protein>
    <submittedName>
        <fullName evidence="3">NADP-dependent 3-hydroxy acid dehydrogenase YdfG</fullName>
    </submittedName>
</protein>